<dbReference type="PaxDb" id="272559-BF9343_1642"/>
<dbReference type="EMBL" id="CR626927">
    <property type="protein sequence ID" value="CAH07423.1"/>
    <property type="molecule type" value="Genomic_DNA"/>
</dbReference>
<keyword evidence="3" id="KW-1185">Reference proteome</keyword>
<dbReference type="KEGG" id="bfs:BF9343_1642"/>
<evidence type="ECO:0000313" key="2">
    <source>
        <dbReference type="EMBL" id="CAH07423.1"/>
    </source>
</evidence>
<sequence>MVFVSGERWDERDVPIGLGGFVFALQGLGRWGGWNVGLRAVLGLLFNPLPFAVDVIPIIAFPIVVFPIRTGNFFLFSRVGYFRLPVLERKAKSEAWLYEGIAMLVRISDTPFFIDDAVNAFLHGVVAVVIPVWDIEACGMAVAGGYGRAAVMIKGEQPYFKQDGKDCKHRADKETEAIALPHRYMERPVIVVHHAVTLLGIDAHIPPEQYGERQYQREKRKAVVCFVKEADSRSAQEL</sequence>
<dbReference type="Proteomes" id="UP000006731">
    <property type="component" value="Chromosome"/>
</dbReference>
<keyword evidence="1" id="KW-0812">Transmembrane</keyword>
<dbReference type="AlphaFoldDB" id="Q5LEM8"/>
<dbReference type="HOGENOM" id="CLU_1286653_0_0_10"/>
<reference evidence="2 3" key="1">
    <citation type="journal article" date="2005" name="Science">
        <title>Extensive DNA inversions in the B. fragilis genome control variable gene expression.</title>
        <authorList>
            <person name="Cerdeno-Tarraga A.M."/>
            <person name="Patrick S."/>
            <person name="Crosmann L."/>
            <person name="Blakely G."/>
            <person name="Abratt V."/>
            <person name="Lennard N."/>
            <person name="Duerden B."/>
            <person name="Poxton I."/>
            <person name="Harris B."/>
            <person name="Quail M.A."/>
            <person name="Barron A."/>
            <person name="Clarck L."/>
            <person name="Corton C."/>
            <person name="Doggett J."/>
            <person name="Holden M.T.G."/>
            <person name="Larke N."/>
            <person name="Line A."/>
            <person name="Lord A."/>
            <person name="Norbertczak H."/>
            <person name="Ormond D."/>
            <person name="Price C."/>
            <person name="Rabbinowitsch E."/>
            <person name="Woodward J."/>
            <person name="Barrel B.G."/>
            <person name="Parkhill J."/>
        </authorList>
    </citation>
    <scope>NUCLEOTIDE SEQUENCE [LARGE SCALE GENOMIC DNA]</scope>
    <source>
        <strain evidence="3">ATCC 25285 / DSM 2151 / CCUG 4856 / JCM 11019 / LMG 10263 / NCTC 9343 / Onslow / VPI 2553 / EN-2</strain>
    </source>
</reference>
<evidence type="ECO:0000313" key="3">
    <source>
        <dbReference type="Proteomes" id="UP000006731"/>
    </source>
</evidence>
<evidence type="ECO:0008006" key="4">
    <source>
        <dbReference type="Google" id="ProtNLM"/>
    </source>
</evidence>
<keyword evidence="1" id="KW-0472">Membrane</keyword>
<dbReference type="eggNOG" id="ENOG5030MIE">
    <property type="taxonomic scope" value="Bacteria"/>
</dbReference>
<keyword evidence="1" id="KW-1133">Transmembrane helix</keyword>
<proteinExistence type="predicted"/>
<protein>
    <recommendedName>
        <fullName evidence="4">Transmembrane protein</fullName>
    </recommendedName>
</protein>
<organism evidence="2 3">
    <name type="scientific">Bacteroides fragilis (strain ATCC 25285 / DSM 2151 / CCUG 4856 / JCM 11019 / LMG 10263 / NCTC 9343 / Onslow / VPI 2553 / EN-2)</name>
    <dbReference type="NCBI Taxonomy" id="272559"/>
    <lineage>
        <taxon>Bacteria</taxon>
        <taxon>Pseudomonadati</taxon>
        <taxon>Bacteroidota</taxon>
        <taxon>Bacteroidia</taxon>
        <taxon>Bacteroidales</taxon>
        <taxon>Bacteroidaceae</taxon>
        <taxon>Bacteroides</taxon>
    </lineage>
</organism>
<evidence type="ECO:0000256" key="1">
    <source>
        <dbReference type="SAM" id="Phobius"/>
    </source>
</evidence>
<gene>
    <name evidence="2" type="ORF">BF9343_1642</name>
</gene>
<name>Q5LEM8_BACFN</name>
<accession>Q5LEM8</accession>
<feature type="transmembrane region" description="Helical" evidence="1">
    <location>
        <begin position="49"/>
        <end position="68"/>
    </location>
</feature>